<organism evidence="11 12">
    <name type="scientific">Tremella mesenterica</name>
    <name type="common">Jelly fungus</name>
    <dbReference type="NCBI Taxonomy" id="5217"/>
    <lineage>
        <taxon>Eukaryota</taxon>
        <taxon>Fungi</taxon>
        <taxon>Dikarya</taxon>
        <taxon>Basidiomycota</taxon>
        <taxon>Agaricomycotina</taxon>
        <taxon>Tremellomycetes</taxon>
        <taxon>Tremellales</taxon>
        <taxon>Tremellaceae</taxon>
        <taxon>Tremella</taxon>
    </lineage>
</organism>
<keyword evidence="6" id="KW-0325">Glycoprotein</keyword>
<comment type="subcellular location">
    <subcellularLocation>
        <location evidence="1">Cell membrane</location>
        <topology evidence="1">Lipid-anchor</topology>
        <topology evidence="1">GPI-anchor</topology>
    </subcellularLocation>
</comment>
<evidence type="ECO:0000256" key="4">
    <source>
        <dbReference type="ARBA" id="ARBA00022729"/>
    </source>
</evidence>
<protein>
    <recommendedName>
        <fullName evidence="10">Copper acquisition factor BIM1-like domain-containing protein</fullName>
    </recommendedName>
</protein>
<feature type="chain" id="PRO_5020704106" description="Copper acquisition factor BIM1-like domain-containing protein" evidence="9">
    <location>
        <begin position="18"/>
        <end position="234"/>
    </location>
</feature>
<keyword evidence="2" id="KW-1003">Cell membrane</keyword>
<evidence type="ECO:0000256" key="9">
    <source>
        <dbReference type="SAM" id="SignalP"/>
    </source>
</evidence>
<dbReference type="OrthoDB" id="2146436at2759"/>
<comment type="caution">
    <text evidence="11">The sequence shown here is derived from an EMBL/GenBank/DDBJ whole genome shotgun (WGS) entry which is preliminary data.</text>
</comment>
<dbReference type="EMBL" id="SDIL01000133">
    <property type="protein sequence ID" value="RXK35516.1"/>
    <property type="molecule type" value="Genomic_DNA"/>
</dbReference>
<evidence type="ECO:0000256" key="8">
    <source>
        <dbReference type="SAM" id="MobiDB-lite"/>
    </source>
</evidence>
<evidence type="ECO:0000256" key="7">
    <source>
        <dbReference type="ARBA" id="ARBA00023288"/>
    </source>
</evidence>
<dbReference type="InterPro" id="IPR046530">
    <property type="entry name" value="BIM1-like_dom"/>
</dbReference>
<keyword evidence="4 9" id="KW-0732">Signal</keyword>
<reference evidence="11 12" key="1">
    <citation type="submission" date="2016-06" db="EMBL/GenBank/DDBJ databases">
        <title>Evolution of pathogenesis and genome organization in the Tremellales.</title>
        <authorList>
            <person name="Cuomo C."/>
            <person name="Litvintseva A."/>
            <person name="Heitman J."/>
            <person name="Chen Y."/>
            <person name="Sun S."/>
            <person name="Springer D."/>
            <person name="Dromer F."/>
            <person name="Young S."/>
            <person name="Zeng Q."/>
            <person name="Chapman S."/>
            <person name="Gujja S."/>
            <person name="Saif S."/>
            <person name="Birren B."/>
        </authorList>
    </citation>
    <scope>NUCLEOTIDE SEQUENCE [LARGE SCALE GENOMIC DNA]</scope>
    <source>
        <strain evidence="11 12">ATCC 28783</strain>
    </source>
</reference>
<evidence type="ECO:0000256" key="5">
    <source>
        <dbReference type="ARBA" id="ARBA00023136"/>
    </source>
</evidence>
<feature type="signal peptide" evidence="9">
    <location>
        <begin position="1"/>
        <end position="17"/>
    </location>
</feature>
<gene>
    <name evidence="11" type="ORF">M231_07248</name>
</gene>
<keyword evidence="3" id="KW-0336">GPI-anchor</keyword>
<dbReference type="PANTHER" id="PTHR34992:SF11">
    <property type="entry name" value="COPPER ACQUISITION FACTOR BIM1-LIKE DOMAIN-CONTAINING PROTEIN"/>
    <property type="match status" value="1"/>
</dbReference>
<evidence type="ECO:0000256" key="6">
    <source>
        <dbReference type="ARBA" id="ARBA00023180"/>
    </source>
</evidence>
<feature type="region of interest" description="Disordered" evidence="8">
    <location>
        <begin position="170"/>
        <end position="209"/>
    </location>
</feature>
<dbReference type="InParanoid" id="A0A4Q1BCM3"/>
<dbReference type="PANTHER" id="PTHR34992">
    <property type="entry name" value="HYPHAL ANASTAMOSIS-7 PROTEIN"/>
    <property type="match status" value="1"/>
</dbReference>
<dbReference type="GO" id="GO:0098552">
    <property type="term" value="C:side of membrane"/>
    <property type="evidence" value="ECO:0007669"/>
    <property type="project" value="UniProtKB-KW"/>
</dbReference>
<proteinExistence type="predicted"/>
<dbReference type="Pfam" id="PF20238">
    <property type="entry name" value="BIM1-like_dom"/>
    <property type="match status" value="1"/>
</dbReference>
<keyword evidence="5" id="KW-0472">Membrane</keyword>
<evidence type="ECO:0000313" key="12">
    <source>
        <dbReference type="Proteomes" id="UP000289152"/>
    </source>
</evidence>
<dbReference type="VEuPathDB" id="FungiDB:TREMEDRAFT_40062"/>
<sequence length="234" mass="24216">MKMFVLSAVLAASTVLAHFTLDYPTSRGFSDDDEPKFCGGFNDVETRQPFPLTQAPIWIDSHHTTGSVVAFISTSETPTSFDDFNKTSNGTSIPLLTNFFQVHEGEYCWNVDFSSLNIGLTNGSLVTLQIQYDGGDGFLFQCSDLVLLSDYTPPSGVNCTSNEDAVLSSGSVTASGGPSATSTSSGAPASSSAPSASSAAASSSSTSGAGKNNLEFKSAGALLGLGSVLAWAML</sequence>
<name>A0A4Q1BCM3_TREME</name>
<dbReference type="InterPro" id="IPR046936">
    <property type="entry name" value="BIM1-like"/>
</dbReference>
<accession>A0A4Q1BCM3</accession>
<dbReference type="CDD" id="cd21176">
    <property type="entry name" value="LPMO_auxiliary-like"/>
    <property type="match status" value="1"/>
</dbReference>
<feature type="domain" description="Copper acquisition factor BIM1-like" evidence="10">
    <location>
        <begin position="17"/>
        <end position="162"/>
    </location>
</feature>
<dbReference type="GO" id="GO:0005886">
    <property type="term" value="C:plasma membrane"/>
    <property type="evidence" value="ECO:0007669"/>
    <property type="project" value="UniProtKB-SubCell"/>
</dbReference>
<evidence type="ECO:0000256" key="3">
    <source>
        <dbReference type="ARBA" id="ARBA00022622"/>
    </source>
</evidence>
<evidence type="ECO:0000313" key="11">
    <source>
        <dbReference type="EMBL" id="RXK35516.1"/>
    </source>
</evidence>
<evidence type="ECO:0000259" key="10">
    <source>
        <dbReference type="Pfam" id="PF20238"/>
    </source>
</evidence>
<dbReference type="STRING" id="5217.A0A4Q1BCM3"/>
<dbReference type="Proteomes" id="UP000289152">
    <property type="component" value="Unassembled WGS sequence"/>
</dbReference>
<evidence type="ECO:0000256" key="1">
    <source>
        <dbReference type="ARBA" id="ARBA00004609"/>
    </source>
</evidence>
<evidence type="ECO:0000256" key="2">
    <source>
        <dbReference type="ARBA" id="ARBA00022475"/>
    </source>
</evidence>
<dbReference type="AlphaFoldDB" id="A0A4Q1BCM3"/>
<keyword evidence="12" id="KW-1185">Reference proteome</keyword>
<keyword evidence="7" id="KW-0449">Lipoprotein</keyword>